<comment type="caution">
    <text evidence="2">The sequence shown here is derived from an EMBL/GenBank/DDBJ whole genome shotgun (WGS) entry which is preliminary data.</text>
</comment>
<gene>
    <name evidence="2" type="ORF">KUF71_003437</name>
</gene>
<dbReference type="Proteomes" id="UP001219518">
    <property type="component" value="Unassembled WGS sequence"/>
</dbReference>
<dbReference type="AlphaFoldDB" id="A0AAE1HZB2"/>
<reference evidence="2" key="2">
    <citation type="journal article" date="2023" name="BMC Genomics">
        <title>Pest status, molecular evolution, and epigenetic factors derived from the genome assembly of Frankliniella fusca, a thysanopteran phytovirus vector.</title>
        <authorList>
            <person name="Catto M.A."/>
            <person name="Labadie P.E."/>
            <person name="Jacobson A.L."/>
            <person name="Kennedy G.G."/>
            <person name="Srinivasan R."/>
            <person name="Hunt B.G."/>
        </authorList>
    </citation>
    <scope>NUCLEOTIDE SEQUENCE</scope>
    <source>
        <strain evidence="2">PL_HMW_Pooled</strain>
    </source>
</reference>
<protein>
    <submittedName>
        <fullName evidence="2">Peroxisomal membrane protein 11-2</fullName>
    </submittedName>
</protein>
<evidence type="ECO:0000313" key="2">
    <source>
        <dbReference type="EMBL" id="KAK3929430.1"/>
    </source>
</evidence>
<sequence length="118" mass="12866">MSESGGSSNRHKGFIGDTYIHINTVGKAEHTYQQGSHSEKAQGGGHTKGGRWAQQSGIIPSGREPRRARRSGVWSQGCSGRRAWSQSEGTHRSCLYKSAGRTDSLNWGCDPFYVLDAL</sequence>
<feature type="compositionally biased region" description="Polar residues" evidence="1">
    <location>
        <begin position="73"/>
        <end position="88"/>
    </location>
</feature>
<feature type="region of interest" description="Disordered" evidence="1">
    <location>
        <begin position="28"/>
        <end position="90"/>
    </location>
</feature>
<evidence type="ECO:0000313" key="3">
    <source>
        <dbReference type="Proteomes" id="UP001219518"/>
    </source>
</evidence>
<evidence type="ECO:0000256" key="1">
    <source>
        <dbReference type="SAM" id="MobiDB-lite"/>
    </source>
</evidence>
<keyword evidence="3" id="KW-1185">Reference proteome</keyword>
<dbReference type="EMBL" id="JAHWGI010001401">
    <property type="protein sequence ID" value="KAK3929430.1"/>
    <property type="molecule type" value="Genomic_DNA"/>
</dbReference>
<accession>A0AAE1HZB2</accession>
<organism evidence="2 3">
    <name type="scientific">Frankliniella fusca</name>
    <dbReference type="NCBI Taxonomy" id="407009"/>
    <lineage>
        <taxon>Eukaryota</taxon>
        <taxon>Metazoa</taxon>
        <taxon>Ecdysozoa</taxon>
        <taxon>Arthropoda</taxon>
        <taxon>Hexapoda</taxon>
        <taxon>Insecta</taxon>
        <taxon>Pterygota</taxon>
        <taxon>Neoptera</taxon>
        <taxon>Paraneoptera</taxon>
        <taxon>Thysanoptera</taxon>
        <taxon>Terebrantia</taxon>
        <taxon>Thripoidea</taxon>
        <taxon>Thripidae</taxon>
        <taxon>Frankliniella</taxon>
    </lineage>
</organism>
<name>A0AAE1HZB2_9NEOP</name>
<reference evidence="2" key="1">
    <citation type="submission" date="2021-07" db="EMBL/GenBank/DDBJ databases">
        <authorList>
            <person name="Catto M.A."/>
            <person name="Jacobson A."/>
            <person name="Kennedy G."/>
            <person name="Labadie P."/>
            <person name="Hunt B.G."/>
            <person name="Srinivasan R."/>
        </authorList>
    </citation>
    <scope>NUCLEOTIDE SEQUENCE</scope>
    <source>
        <strain evidence="2">PL_HMW_Pooled</strain>
        <tissue evidence="2">Head</tissue>
    </source>
</reference>
<proteinExistence type="predicted"/>